<dbReference type="Proteomes" id="UP000749559">
    <property type="component" value="Unassembled WGS sequence"/>
</dbReference>
<dbReference type="EMBL" id="CAIIXF020000008">
    <property type="protein sequence ID" value="CAH1790695.1"/>
    <property type="molecule type" value="Genomic_DNA"/>
</dbReference>
<evidence type="ECO:0000313" key="2">
    <source>
        <dbReference type="Proteomes" id="UP000749559"/>
    </source>
</evidence>
<dbReference type="PRINTS" id="PR02040">
    <property type="entry name" value="CDK2IP"/>
</dbReference>
<sequence>MTILDIYPVQHNIEQLQSVIYNMATKTPSKRKKKRNESNTSSPNVSMDELGFSPVSVRDVGPARQGNLTGNPRIIKDGAANWHNLIDKWNKLNDQGLAIVNDIANRRLAVIYEAKEGADGGQLSVPPPDGAELQELCLKLETVVNSMKGVVKKMSGLTQQFIGVSELEEYTSRQSGIPVEPLFQTLTSVQFSEKSTELLGYYSKEIELKDTIAQYIAHAKQKGLIMLYTSSWLHQPYIPDSASLLMESMLVDTGLR</sequence>
<proteinExistence type="predicted"/>
<accession>A0A8J1U4U6</accession>
<dbReference type="PANTHER" id="PTHR15827">
    <property type="entry name" value="CYCLIN-DEPENDENT KINASE 2-INTERACTING PROTEIN"/>
    <property type="match status" value="1"/>
</dbReference>
<name>A0A8J1U4U6_OWEFU</name>
<reference evidence="1" key="1">
    <citation type="submission" date="2022-03" db="EMBL/GenBank/DDBJ databases">
        <authorList>
            <person name="Martin C."/>
        </authorList>
    </citation>
    <scope>NUCLEOTIDE SEQUENCE</scope>
</reference>
<dbReference type="PANTHER" id="PTHR15827:SF2">
    <property type="entry name" value="CYCLIN-DEPENDENT KINASE 2-INTERACTING PROTEIN"/>
    <property type="match status" value="1"/>
</dbReference>
<gene>
    <name evidence="1" type="ORF">OFUS_LOCUS15869</name>
</gene>
<comment type="caution">
    <text evidence="1">The sequence shown here is derived from an EMBL/GenBank/DDBJ whole genome shotgun (WGS) entry which is preliminary data.</text>
</comment>
<organism evidence="1 2">
    <name type="scientific">Owenia fusiformis</name>
    <name type="common">Polychaete worm</name>
    <dbReference type="NCBI Taxonomy" id="6347"/>
    <lineage>
        <taxon>Eukaryota</taxon>
        <taxon>Metazoa</taxon>
        <taxon>Spiralia</taxon>
        <taxon>Lophotrochozoa</taxon>
        <taxon>Annelida</taxon>
        <taxon>Polychaeta</taxon>
        <taxon>Sedentaria</taxon>
        <taxon>Canalipalpata</taxon>
        <taxon>Sabellida</taxon>
        <taxon>Oweniida</taxon>
        <taxon>Oweniidae</taxon>
        <taxon>Owenia</taxon>
    </lineage>
</organism>
<protein>
    <submittedName>
        <fullName evidence="1">Uncharacterized protein</fullName>
    </submittedName>
</protein>
<keyword evidence="2" id="KW-1185">Reference proteome</keyword>
<evidence type="ECO:0000313" key="1">
    <source>
        <dbReference type="EMBL" id="CAH1790695.1"/>
    </source>
</evidence>
<dbReference type="OrthoDB" id="17066at2759"/>
<dbReference type="InterPro" id="IPR023250">
    <property type="entry name" value="Cyclin-dep_Kinase_2_interact"/>
</dbReference>
<dbReference type="AlphaFoldDB" id="A0A8J1U4U6"/>